<protein>
    <submittedName>
        <fullName evidence="1">Uncharacterized protein</fullName>
    </submittedName>
</protein>
<name>A0A928Z1B4_9CYAN</name>
<dbReference type="AlphaFoldDB" id="A0A928Z1B4"/>
<keyword evidence="2" id="KW-1185">Reference proteome</keyword>
<sequence>MLEPKSSGRSWYLPWIKLILSNLSGPEVTQIQCQSANMVFMVAGANPRFDADLMQRSKTILKR</sequence>
<proteinExistence type="predicted"/>
<dbReference type="RefSeq" id="WP_264323160.1">
    <property type="nucleotide sequence ID" value="NZ_JADEXQ010000002.1"/>
</dbReference>
<organism evidence="1 2">
    <name type="scientific">Romeriopsis navalis LEGE 11480</name>
    <dbReference type="NCBI Taxonomy" id="2777977"/>
    <lineage>
        <taxon>Bacteria</taxon>
        <taxon>Bacillati</taxon>
        <taxon>Cyanobacteriota</taxon>
        <taxon>Cyanophyceae</taxon>
        <taxon>Leptolyngbyales</taxon>
        <taxon>Leptolyngbyaceae</taxon>
        <taxon>Romeriopsis</taxon>
        <taxon>Romeriopsis navalis</taxon>
    </lineage>
</organism>
<gene>
    <name evidence="1" type="ORF">IQ266_01035</name>
</gene>
<evidence type="ECO:0000313" key="1">
    <source>
        <dbReference type="EMBL" id="MBE9028339.1"/>
    </source>
</evidence>
<comment type="caution">
    <text evidence="1">The sequence shown here is derived from an EMBL/GenBank/DDBJ whole genome shotgun (WGS) entry which is preliminary data.</text>
</comment>
<dbReference type="EMBL" id="JADEXQ010000002">
    <property type="protein sequence ID" value="MBE9028339.1"/>
    <property type="molecule type" value="Genomic_DNA"/>
</dbReference>
<accession>A0A928Z1B4</accession>
<reference evidence="1" key="1">
    <citation type="submission" date="2020-10" db="EMBL/GenBank/DDBJ databases">
        <authorList>
            <person name="Castelo-Branco R."/>
            <person name="Eusebio N."/>
            <person name="Adriana R."/>
            <person name="Vieira A."/>
            <person name="Brugerolle De Fraissinette N."/>
            <person name="Rezende De Castro R."/>
            <person name="Schneider M.P."/>
            <person name="Vasconcelos V."/>
            <person name="Leao P.N."/>
        </authorList>
    </citation>
    <scope>NUCLEOTIDE SEQUENCE</scope>
    <source>
        <strain evidence="1">LEGE 11480</strain>
    </source>
</reference>
<dbReference type="Proteomes" id="UP000625316">
    <property type="component" value="Unassembled WGS sequence"/>
</dbReference>
<evidence type="ECO:0000313" key="2">
    <source>
        <dbReference type="Proteomes" id="UP000625316"/>
    </source>
</evidence>